<comment type="caution">
    <text evidence="3">The sequence shown here is derived from an EMBL/GenBank/DDBJ whole genome shotgun (WGS) entry which is preliminary data.</text>
</comment>
<sequence length="207" mass="24087">MVTHESQIEVSETSPTGQGRLDNVEELLSNAQFLRAVQKSVDEPLLVCGDFNSPSHLDWTVETRGLHGDWVFEWPVTKLLMSAVGLADSYRVVHPNPLAHPGITWSTVEKMSSSGWNWQIPEPQDRIDFIFYRTPELFPNVSFTYSGEKEEVIMPKPYHWLNAYPSDHYAVITVFHYLKKPPFYHLYDTPSEKRVRNTRRRMMTNLY</sequence>
<dbReference type="AlphaFoldDB" id="A0ABD6EXR2"/>
<feature type="compositionally biased region" description="Polar residues" evidence="1">
    <location>
        <begin position="1"/>
        <end position="17"/>
    </location>
</feature>
<dbReference type="InterPro" id="IPR036691">
    <property type="entry name" value="Endo/exonu/phosph_ase_sf"/>
</dbReference>
<dbReference type="EMBL" id="JBGFUD010018670">
    <property type="protein sequence ID" value="MFH4984558.1"/>
    <property type="molecule type" value="Genomic_DNA"/>
</dbReference>
<keyword evidence="4" id="KW-1185">Reference proteome</keyword>
<dbReference type="SUPFAM" id="SSF56219">
    <property type="entry name" value="DNase I-like"/>
    <property type="match status" value="1"/>
</dbReference>
<name>A0ABD6EXR2_9BILA</name>
<organism evidence="3 4">
    <name type="scientific">Gnathostoma spinigerum</name>
    <dbReference type="NCBI Taxonomy" id="75299"/>
    <lineage>
        <taxon>Eukaryota</taxon>
        <taxon>Metazoa</taxon>
        <taxon>Ecdysozoa</taxon>
        <taxon>Nematoda</taxon>
        <taxon>Chromadorea</taxon>
        <taxon>Rhabditida</taxon>
        <taxon>Spirurina</taxon>
        <taxon>Gnathostomatomorpha</taxon>
        <taxon>Gnathostomatoidea</taxon>
        <taxon>Gnathostomatidae</taxon>
        <taxon>Gnathostoma</taxon>
    </lineage>
</organism>
<feature type="region of interest" description="Disordered" evidence="1">
    <location>
        <begin position="1"/>
        <end position="20"/>
    </location>
</feature>
<dbReference type="PANTHER" id="PTHR41349:SF1">
    <property type="entry name" value="PROTEIN CBG08683"/>
    <property type="match status" value="1"/>
</dbReference>
<dbReference type="PANTHER" id="PTHR41349">
    <property type="match status" value="1"/>
</dbReference>
<evidence type="ECO:0000313" key="4">
    <source>
        <dbReference type="Proteomes" id="UP001608902"/>
    </source>
</evidence>
<evidence type="ECO:0000259" key="2">
    <source>
        <dbReference type="Pfam" id="PF03372"/>
    </source>
</evidence>
<dbReference type="Pfam" id="PF03372">
    <property type="entry name" value="Exo_endo_phos"/>
    <property type="match status" value="1"/>
</dbReference>
<dbReference type="InterPro" id="IPR005135">
    <property type="entry name" value="Endo/exonuclease/phosphatase"/>
</dbReference>
<accession>A0ABD6EXR2</accession>
<evidence type="ECO:0000256" key="1">
    <source>
        <dbReference type="SAM" id="MobiDB-lite"/>
    </source>
</evidence>
<gene>
    <name evidence="3" type="ORF">AB6A40_011267</name>
</gene>
<evidence type="ECO:0000313" key="3">
    <source>
        <dbReference type="EMBL" id="MFH4984558.1"/>
    </source>
</evidence>
<proteinExistence type="predicted"/>
<dbReference type="Proteomes" id="UP001608902">
    <property type="component" value="Unassembled WGS sequence"/>
</dbReference>
<dbReference type="Gene3D" id="3.60.10.10">
    <property type="entry name" value="Endonuclease/exonuclease/phosphatase"/>
    <property type="match status" value="1"/>
</dbReference>
<reference evidence="3 4" key="1">
    <citation type="submission" date="2024-08" db="EMBL/GenBank/DDBJ databases">
        <title>Gnathostoma spinigerum genome.</title>
        <authorList>
            <person name="Gonzalez-Bertolin B."/>
            <person name="Monzon S."/>
            <person name="Zaballos A."/>
            <person name="Jimenez P."/>
            <person name="Dekumyoy P."/>
            <person name="Varona S."/>
            <person name="Cuesta I."/>
            <person name="Sumanam S."/>
            <person name="Adisakwattana P."/>
            <person name="Gasser R.B."/>
            <person name="Hernandez-Gonzalez A."/>
            <person name="Young N.D."/>
            <person name="Perteguer M.J."/>
        </authorList>
    </citation>
    <scope>NUCLEOTIDE SEQUENCE [LARGE SCALE GENOMIC DNA]</scope>
    <source>
        <strain evidence="3">AL3</strain>
        <tissue evidence="3">Liver</tissue>
    </source>
</reference>
<protein>
    <recommendedName>
        <fullName evidence="2">Endonuclease/exonuclease/phosphatase domain-containing protein</fullName>
    </recommendedName>
</protein>
<feature type="domain" description="Endonuclease/exonuclease/phosphatase" evidence="2">
    <location>
        <begin position="23"/>
        <end position="168"/>
    </location>
</feature>